<dbReference type="Proteomes" id="UP000479710">
    <property type="component" value="Unassembled WGS sequence"/>
</dbReference>
<accession>A0A6G1F775</accession>
<dbReference type="PANTHER" id="PTHR36760:SF1">
    <property type="entry name" value="ACIDIC LEUCINE-RICH NUCLEAR PHOSPHOPROTEIN 32 FAMILY B PROTEIN"/>
    <property type="match status" value="1"/>
</dbReference>
<dbReference type="AlphaFoldDB" id="A0A6G1F775"/>
<keyword evidence="1" id="KW-0472">Membrane</keyword>
<name>A0A6G1F775_9ORYZ</name>
<organism evidence="2 3">
    <name type="scientific">Oryza meyeriana var. granulata</name>
    <dbReference type="NCBI Taxonomy" id="110450"/>
    <lineage>
        <taxon>Eukaryota</taxon>
        <taxon>Viridiplantae</taxon>
        <taxon>Streptophyta</taxon>
        <taxon>Embryophyta</taxon>
        <taxon>Tracheophyta</taxon>
        <taxon>Spermatophyta</taxon>
        <taxon>Magnoliopsida</taxon>
        <taxon>Liliopsida</taxon>
        <taxon>Poales</taxon>
        <taxon>Poaceae</taxon>
        <taxon>BOP clade</taxon>
        <taxon>Oryzoideae</taxon>
        <taxon>Oryzeae</taxon>
        <taxon>Oryzinae</taxon>
        <taxon>Oryza</taxon>
        <taxon>Oryza meyeriana</taxon>
    </lineage>
</organism>
<sequence>MQPLDAAYALFFVRHLLVLAYFFCPLLVTTSLLLAVLVTVGPYVGGGGELSPGVRSLGWTCGIAVGAPRAQLRANGAGAGAGGGAVALLGQLCSFVLCPDDTAAVLRIREIMGVLKLKLKLALKNAAKTSNLKKAHWLFTPNKNGKKRNSKNCSS</sequence>
<dbReference type="EMBL" id="SPHZ02000001">
    <property type="protein sequence ID" value="KAF0932776.1"/>
    <property type="molecule type" value="Genomic_DNA"/>
</dbReference>
<keyword evidence="1" id="KW-0812">Transmembrane</keyword>
<gene>
    <name evidence="2" type="ORF">E2562_012113</name>
</gene>
<dbReference type="PANTHER" id="PTHR36760">
    <property type="entry name" value="ACIDIC LEUCINE-RICH NUCLEAR PHOSPHOPROTEIN 32 FAMILY B PROTEIN"/>
    <property type="match status" value="1"/>
</dbReference>
<feature type="transmembrane region" description="Helical" evidence="1">
    <location>
        <begin position="20"/>
        <end position="45"/>
    </location>
</feature>
<comment type="caution">
    <text evidence="2">The sequence shown here is derived from an EMBL/GenBank/DDBJ whole genome shotgun (WGS) entry which is preliminary data.</text>
</comment>
<evidence type="ECO:0000313" key="2">
    <source>
        <dbReference type="EMBL" id="KAF0932776.1"/>
    </source>
</evidence>
<evidence type="ECO:0000256" key="1">
    <source>
        <dbReference type="SAM" id="Phobius"/>
    </source>
</evidence>
<proteinExistence type="predicted"/>
<protein>
    <submittedName>
        <fullName evidence="2">Uncharacterized protein</fullName>
    </submittedName>
</protein>
<evidence type="ECO:0000313" key="3">
    <source>
        <dbReference type="Proteomes" id="UP000479710"/>
    </source>
</evidence>
<keyword evidence="3" id="KW-1185">Reference proteome</keyword>
<keyword evidence="1" id="KW-1133">Transmembrane helix</keyword>
<reference evidence="2 3" key="1">
    <citation type="submission" date="2019-11" db="EMBL/GenBank/DDBJ databases">
        <title>Whole genome sequence of Oryza granulata.</title>
        <authorList>
            <person name="Li W."/>
        </authorList>
    </citation>
    <scope>NUCLEOTIDE SEQUENCE [LARGE SCALE GENOMIC DNA]</scope>
    <source>
        <strain evidence="3">cv. Menghai</strain>
        <tissue evidence="2">Leaf</tissue>
    </source>
</reference>